<reference evidence="2" key="1">
    <citation type="submission" date="2017-05" db="EMBL/GenBank/DDBJ databases">
        <title>Physiological properties and genetic analysis related to exopolysaccharide production of fresh-water unicellular cyanobacterium Aphanothece sacrum, Suizenji Nori, that has been cultured as a food source in Japan.</title>
        <authorList>
            <person name="Kanesaki Y."/>
            <person name="Yoshikawa S."/>
            <person name="Ohki K."/>
        </authorList>
    </citation>
    <scope>NUCLEOTIDE SEQUENCE [LARGE SCALE GENOMIC DNA]</scope>
    <source>
        <strain evidence="2">FPU1</strain>
    </source>
</reference>
<comment type="caution">
    <text evidence="1">The sequence shown here is derived from an EMBL/GenBank/DDBJ whole genome shotgun (WGS) entry which is preliminary data.</text>
</comment>
<dbReference type="RefSeq" id="WP_124973236.1">
    <property type="nucleotide sequence ID" value="NZ_BDQK01000017.1"/>
</dbReference>
<dbReference type="EMBL" id="BDQK01000017">
    <property type="protein sequence ID" value="GBF82751.1"/>
    <property type="molecule type" value="Genomic_DNA"/>
</dbReference>
<dbReference type="OrthoDB" id="457513at2"/>
<protein>
    <submittedName>
        <fullName evidence="1">Radical SAM protein</fullName>
    </submittedName>
</protein>
<evidence type="ECO:0000313" key="2">
    <source>
        <dbReference type="Proteomes" id="UP000287247"/>
    </source>
</evidence>
<accession>A0A401INC9</accession>
<sequence>MTVIDKISIIESIKNQIIDKNSLDDFLGFYQFLNISLIQNRENLKTLPIDLIIVENIYNDYDKLDNHSIILQKKEREVIHVLIFGDFTEDSEITYQLSEIFADFLVEFLIIPILNNINYTEFEQRQNDILKNINNSIIVYESQRSLS</sequence>
<name>A0A401INC9_APHSA</name>
<proteinExistence type="predicted"/>
<evidence type="ECO:0000313" key="1">
    <source>
        <dbReference type="EMBL" id="GBF82751.1"/>
    </source>
</evidence>
<keyword evidence="2" id="KW-1185">Reference proteome</keyword>
<dbReference type="Proteomes" id="UP000287247">
    <property type="component" value="Unassembled WGS sequence"/>
</dbReference>
<gene>
    <name evidence="1" type="ORF">AsFPU1_4185</name>
</gene>
<organism evidence="1 2">
    <name type="scientific">Aphanothece sacrum FPU1</name>
    <dbReference type="NCBI Taxonomy" id="1920663"/>
    <lineage>
        <taxon>Bacteria</taxon>
        <taxon>Bacillati</taxon>
        <taxon>Cyanobacteriota</taxon>
        <taxon>Cyanophyceae</taxon>
        <taxon>Oscillatoriophycideae</taxon>
        <taxon>Chroococcales</taxon>
        <taxon>Aphanothecaceae</taxon>
        <taxon>Aphanothece</taxon>
    </lineage>
</organism>
<dbReference type="AlphaFoldDB" id="A0A401INC9"/>